<evidence type="ECO:0000256" key="4">
    <source>
        <dbReference type="SAM" id="SignalP"/>
    </source>
</evidence>
<dbReference type="Pfam" id="PF00445">
    <property type="entry name" value="Ribonuclease_T2"/>
    <property type="match status" value="1"/>
</dbReference>
<evidence type="ECO:0000256" key="2">
    <source>
        <dbReference type="ARBA" id="ARBA00023157"/>
    </source>
</evidence>
<comment type="caution">
    <text evidence="5">The sequence shown here is derived from an EMBL/GenBank/DDBJ whole genome shotgun (WGS) entry which is preliminary data.</text>
</comment>
<dbReference type="Gene3D" id="3.90.730.10">
    <property type="entry name" value="Ribonuclease T2-like"/>
    <property type="match status" value="1"/>
</dbReference>
<dbReference type="SUPFAM" id="SSF55895">
    <property type="entry name" value="Ribonuclease Rh-like"/>
    <property type="match status" value="1"/>
</dbReference>
<organism evidence="5 6">
    <name type="scientific">Absidia repens</name>
    <dbReference type="NCBI Taxonomy" id="90262"/>
    <lineage>
        <taxon>Eukaryota</taxon>
        <taxon>Fungi</taxon>
        <taxon>Fungi incertae sedis</taxon>
        <taxon>Mucoromycota</taxon>
        <taxon>Mucoromycotina</taxon>
        <taxon>Mucoromycetes</taxon>
        <taxon>Mucorales</taxon>
        <taxon>Cunninghamellaceae</taxon>
        <taxon>Absidia</taxon>
    </lineage>
</organism>
<proteinExistence type="inferred from homology"/>
<feature type="chain" id="PRO_5013140685" evidence="4">
    <location>
        <begin position="27"/>
        <end position="255"/>
    </location>
</feature>
<dbReference type="GO" id="GO:0006401">
    <property type="term" value="P:RNA catabolic process"/>
    <property type="evidence" value="ECO:0007669"/>
    <property type="project" value="TreeGrafter"/>
</dbReference>
<dbReference type="InterPro" id="IPR036430">
    <property type="entry name" value="RNase_T2-like_sf"/>
</dbReference>
<dbReference type="GO" id="GO:0033897">
    <property type="term" value="F:ribonuclease T2 activity"/>
    <property type="evidence" value="ECO:0007669"/>
    <property type="project" value="InterPro"/>
</dbReference>
<evidence type="ECO:0000256" key="3">
    <source>
        <dbReference type="RuleBase" id="RU004328"/>
    </source>
</evidence>
<dbReference type="Proteomes" id="UP000193560">
    <property type="component" value="Unassembled WGS sequence"/>
</dbReference>
<dbReference type="GO" id="GO:0005576">
    <property type="term" value="C:extracellular region"/>
    <property type="evidence" value="ECO:0007669"/>
    <property type="project" value="TreeGrafter"/>
</dbReference>
<gene>
    <name evidence="5" type="ORF">BCR42DRAFT_394146</name>
</gene>
<evidence type="ECO:0000256" key="1">
    <source>
        <dbReference type="ARBA" id="ARBA00007469"/>
    </source>
</evidence>
<dbReference type="EMBL" id="MCGE01000016">
    <property type="protein sequence ID" value="ORZ13739.1"/>
    <property type="molecule type" value="Genomic_DNA"/>
</dbReference>
<name>A0A1X2IC99_9FUNG</name>
<evidence type="ECO:0000313" key="6">
    <source>
        <dbReference type="Proteomes" id="UP000193560"/>
    </source>
</evidence>
<accession>A0A1X2IC99</accession>
<dbReference type="AlphaFoldDB" id="A0A1X2IC99"/>
<comment type="similarity">
    <text evidence="1 3">Belongs to the RNase T2 family.</text>
</comment>
<keyword evidence="6" id="KW-1185">Reference proteome</keyword>
<sequence length="255" mass="28538">MKLSLATFSSFAFLFISSAFPASLTARAVETCPANALSCSSTAGSPCCSPTYGLLVLAQAWYQGLGPEDSFTMHDLWPESCGAGQVPESGCDNSRQYPNVEYILQRNQTLFNDMVMYWPSFRGPINYNEFWSHVWNKHGNCITTLNPKCFSNPKEYQDVYEFFATALQLHQIYDLYTILSNAGIVPGDSYSLDQFESAIQSATGFMPKVTCKGSTLNEIWLYFNVRNGNEYLPTDRTGNSTCSRTRNINYPVKHG</sequence>
<dbReference type="CDD" id="cd01061">
    <property type="entry name" value="RNase_T2_euk"/>
    <property type="match status" value="1"/>
</dbReference>
<protein>
    <submittedName>
        <fullName evidence="5">RNase Sy</fullName>
    </submittedName>
</protein>
<dbReference type="OrthoDB" id="435754at2759"/>
<reference evidence="5 6" key="1">
    <citation type="submission" date="2016-07" db="EMBL/GenBank/DDBJ databases">
        <title>Pervasive Adenine N6-methylation of Active Genes in Fungi.</title>
        <authorList>
            <consortium name="DOE Joint Genome Institute"/>
            <person name="Mondo S.J."/>
            <person name="Dannebaum R.O."/>
            <person name="Kuo R.C."/>
            <person name="Labutti K."/>
            <person name="Haridas S."/>
            <person name="Kuo A."/>
            <person name="Salamov A."/>
            <person name="Ahrendt S.R."/>
            <person name="Lipzen A."/>
            <person name="Sullivan W."/>
            <person name="Andreopoulos W.B."/>
            <person name="Clum A."/>
            <person name="Lindquist E."/>
            <person name="Daum C."/>
            <person name="Ramamoorthy G.K."/>
            <person name="Gryganskyi A."/>
            <person name="Culley D."/>
            <person name="Magnuson J.K."/>
            <person name="James T.Y."/>
            <person name="O'Malley M.A."/>
            <person name="Stajich J.E."/>
            <person name="Spatafora J.W."/>
            <person name="Visel A."/>
            <person name="Grigoriev I.V."/>
        </authorList>
    </citation>
    <scope>NUCLEOTIDE SEQUENCE [LARGE SCALE GENOMIC DNA]</scope>
    <source>
        <strain evidence="5 6">NRRL 1336</strain>
    </source>
</reference>
<dbReference type="PANTHER" id="PTHR11240">
    <property type="entry name" value="RIBONUCLEASE T2"/>
    <property type="match status" value="1"/>
</dbReference>
<dbReference type="InterPro" id="IPR033697">
    <property type="entry name" value="Ribonuclease_T2_eukaryotic"/>
</dbReference>
<evidence type="ECO:0000313" key="5">
    <source>
        <dbReference type="EMBL" id="ORZ13739.1"/>
    </source>
</evidence>
<dbReference type="GO" id="GO:0003723">
    <property type="term" value="F:RNA binding"/>
    <property type="evidence" value="ECO:0007669"/>
    <property type="project" value="InterPro"/>
</dbReference>
<dbReference type="PANTHER" id="PTHR11240:SF22">
    <property type="entry name" value="RIBONUCLEASE T2"/>
    <property type="match status" value="1"/>
</dbReference>
<feature type="signal peptide" evidence="4">
    <location>
        <begin position="1"/>
        <end position="26"/>
    </location>
</feature>
<keyword evidence="4" id="KW-0732">Signal</keyword>
<keyword evidence="2" id="KW-1015">Disulfide bond</keyword>
<dbReference type="InterPro" id="IPR001568">
    <property type="entry name" value="RNase_T2-like"/>
</dbReference>